<dbReference type="SMART" id="SM00155">
    <property type="entry name" value="PLDc"/>
    <property type="match status" value="2"/>
</dbReference>
<keyword evidence="2" id="KW-1003">Cell membrane</keyword>
<dbReference type="GO" id="GO:0032049">
    <property type="term" value="P:cardiolipin biosynthetic process"/>
    <property type="evidence" value="ECO:0007669"/>
    <property type="project" value="UniProtKB-ARBA"/>
</dbReference>
<comment type="caution">
    <text evidence="8">The sequence shown here is derived from an EMBL/GenBank/DDBJ whole genome shotgun (WGS) entry which is preliminary data.</text>
</comment>
<dbReference type="PANTHER" id="PTHR21248">
    <property type="entry name" value="CARDIOLIPIN SYNTHASE"/>
    <property type="match status" value="1"/>
</dbReference>
<dbReference type="Pfam" id="PF13396">
    <property type="entry name" value="PLDc_N"/>
    <property type="match status" value="1"/>
</dbReference>
<dbReference type="EMBL" id="LAZR01000130">
    <property type="protein sequence ID" value="KKN88194.1"/>
    <property type="molecule type" value="Genomic_DNA"/>
</dbReference>
<proteinExistence type="predicted"/>
<evidence type="ECO:0000313" key="8">
    <source>
        <dbReference type="EMBL" id="KKN88194.1"/>
    </source>
</evidence>
<keyword evidence="4 6" id="KW-1133">Transmembrane helix</keyword>
<evidence type="ECO:0000256" key="6">
    <source>
        <dbReference type="SAM" id="Phobius"/>
    </source>
</evidence>
<evidence type="ECO:0000256" key="1">
    <source>
        <dbReference type="ARBA" id="ARBA00004651"/>
    </source>
</evidence>
<evidence type="ECO:0000259" key="7">
    <source>
        <dbReference type="PROSITE" id="PS50035"/>
    </source>
</evidence>
<dbReference type="PROSITE" id="PS50035">
    <property type="entry name" value="PLD"/>
    <property type="match status" value="2"/>
</dbReference>
<dbReference type="AlphaFoldDB" id="A0A0F9U990"/>
<protein>
    <recommendedName>
        <fullName evidence="7">PLD phosphodiesterase domain-containing protein</fullName>
    </recommendedName>
</protein>
<feature type="transmembrane region" description="Helical" evidence="6">
    <location>
        <begin position="38"/>
        <end position="58"/>
    </location>
</feature>
<gene>
    <name evidence="8" type="ORF">LCGC14_0250200</name>
</gene>
<dbReference type="InterPro" id="IPR001736">
    <property type="entry name" value="PLipase_D/transphosphatidylase"/>
</dbReference>
<dbReference type="GO" id="GO:0030572">
    <property type="term" value="F:phosphatidyltransferase activity"/>
    <property type="evidence" value="ECO:0007669"/>
    <property type="project" value="UniProtKB-ARBA"/>
</dbReference>
<name>A0A0F9U990_9ZZZZ</name>
<feature type="transmembrane region" description="Helical" evidence="6">
    <location>
        <begin position="6"/>
        <end position="26"/>
    </location>
</feature>
<dbReference type="Pfam" id="PF13091">
    <property type="entry name" value="PLDc_2"/>
    <property type="match status" value="2"/>
</dbReference>
<feature type="domain" description="PLD phosphodiesterase" evidence="7">
    <location>
        <begin position="197"/>
        <end position="224"/>
    </location>
</feature>
<dbReference type="Gene3D" id="3.30.870.10">
    <property type="entry name" value="Endonuclease Chain A"/>
    <property type="match status" value="2"/>
</dbReference>
<dbReference type="SUPFAM" id="SSF56024">
    <property type="entry name" value="Phospholipase D/nuclease"/>
    <property type="match status" value="2"/>
</dbReference>
<evidence type="ECO:0000256" key="3">
    <source>
        <dbReference type="ARBA" id="ARBA00022692"/>
    </source>
</evidence>
<dbReference type="GO" id="GO:0005886">
    <property type="term" value="C:plasma membrane"/>
    <property type="evidence" value="ECO:0007669"/>
    <property type="project" value="UniProtKB-SubCell"/>
</dbReference>
<reference evidence="8" key="1">
    <citation type="journal article" date="2015" name="Nature">
        <title>Complex archaea that bridge the gap between prokaryotes and eukaryotes.</title>
        <authorList>
            <person name="Spang A."/>
            <person name="Saw J.H."/>
            <person name="Jorgensen S.L."/>
            <person name="Zaremba-Niedzwiedzka K."/>
            <person name="Martijn J."/>
            <person name="Lind A.E."/>
            <person name="van Eijk R."/>
            <person name="Schleper C."/>
            <person name="Guy L."/>
            <person name="Ettema T.J."/>
        </authorList>
    </citation>
    <scope>NUCLEOTIDE SEQUENCE</scope>
</reference>
<organism evidence="8">
    <name type="scientific">marine sediment metagenome</name>
    <dbReference type="NCBI Taxonomy" id="412755"/>
    <lineage>
        <taxon>unclassified sequences</taxon>
        <taxon>metagenomes</taxon>
        <taxon>ecological metagenomes</taxon>
    </lineage>
</organism>
<keyword evidence="3 6" id="KW-0812">Transmembrane</keyword>
<comment type="subcellular location">
    <subcellularLocation>
        <location evidence="1">Cell membrane</location>
        <topology evidence="1">Multi-pass membrane protein</topology>
    </subcellularLocation>
</comment>
<sequence length="454" mass="50231">MIAFLTTHIEVVGVILLTLGVAFILLQQRRSPQSTAAWILFLVVMPYVAAPLFLALGFRKQGKRYEPIHFTQKEDPQTPVHALDQMFQNFGLPPALEAQRFNLYETPQTAYTAAMELIASATQTIDVLFYIVSDDDTGNHVVTALTEKARNGVKVRLLMDRLGTLRGPSKAVKALRKAGGEVLFFSPILQLPSSGHLNLRNHRKMIIADHARVFSGGMNIGEHYMSDHPHTDHWVDLAFTLEGQSVQTFCDVFRSDWEVACGEDVDHITTPAPTTAGNATVQLIPSGPDIVEDPLHDGIIRALHLAQTRIWIATPYFVPTEPLANALRIAALRGVDVRILVPHKSNQHIADFARGGYLRDAHTAGAKVKYFEPAMIHAKAALIDDVGLVGTANFDVRSMLLNFEAMLFVYDASSVAILSDWFKAREAECHENMPSPHLPRRLAEGVFRIGAPIL</sequence>
<accession>A0A0F9U990</accession>
<evidence type="ECO:0000256" key="2">
    <source>
        <dbReference type="ARBA" id="ARBA00022475"/>
    </source>
</evidence>
<dbReference type="InterPro" id="IPR027379">
    <property type="entry name" value="CLS_N"/>
</dbReference>
<dbReference type="InterPro" id="IPR025202">
    <property type="entry name" value="PLD-like_dom"/>
</dbReference>
<dbReference type="PANTHER" id="PTHR21248:SF22">
    <property type="entry name" value="PHOSPHOLIPASE D"/>
    <property type="match status" value="1"/>
</dbReference>
<keyword evidence="5 6" id="KW-0472">Membrane</keyword>
<feature type="domain" description="PLD phosphodiesterase" evidence="7">
    <location>
        <begin position="372"/>
        <end position="398"/>
    </location>
</feature>
<evidence type="ECO:0000256" key="5">
    <source>
        <dbReference type="ARBA" id="ARBA00023136"/>
    </source>
</evidence>
<evidence type="ECO:0000256" key="4">
    <source>
        <dbReference type="ARBA" id="ARBA00022989"/>
    </source>
</evidence>